<dbReference type="Gene3D" id="3.40.50.1820">
    <property type="entry name" value="alpha/beta hydrolase"/>
    <property type="match status" value="1"/>
</dbReference>
<accession>A0A194W4P3</accession>
<dbReference type="Proteomes" id="UP000078559">
    <property type="component" value="Chromosome 7"/>
</dbReference>
<dbReference type="Pfam" id="PF02230">
    <property type="entry name" value="Abhydrolase_2"/>
    <property type="match status" value="1"/>
</dbReference>
<organism evidence="3 4">
    <name type="scientific">Cytospora mali</name>
    <name type="common">Apple Valsa canker fungus</name>
    <name type="synonym">Valsa mali</name>
    <dbReference type="NCBI Taxonomy" id="578113"/>
    <lineage>
        <taxon>Eukaryota</taxon>
        <taxon>Fungi</taxon>
        <taxon>Dikarya</taxon>
        <taxon>Ascomycota</taxon>
        <taxon>Pezizomycotina</taxon>
        <taxon>Sordariomycetes</taxon>
        <taxon>Sordariomycetidae</taxon>
        <taxon>Diaporthales</taxon>
        <taxon>Cytosporaceae</taxon>
        <taxon>Cytospora</taxon>
    </lineage>
</organism>
<sequence length="275" mass="30007">MAPRIRIPKAEDFASLKPELTVSLHFPSPPESMTAILILFHGLGDSEIPFASFARNVNLPGVLAISVRGTNPLPPSLLGEPLDSGPTRNFHWGDDVNLAPHSDGLDADPGFSKAADLVSNRLIKGTLVEQCGWELSDILFFGFGQGGSLALGLASKLRDDEASKPFKGVVSIGGALPVSMIPSQSGRPKAKTPVLVCHGTSCEAVDEDAIDVLKKEFVDVREVKWKKTDSSMPSNREEMLPIMQFFAERLRSGWPFIGTQRHFHYSHYPMGDIFR</sequence>
<dbReference type="SUPFAM" id="SSF53474">
    <property type="entry name" value="alpha/beta-Hydrolases"/>
    <property type="match status" value="1"/>
</dbReference>
<evidence type="ECO:0000313" key="3">
    <source>
        <dbReference type="EMBL" id="KUI71020.1"/>
    </source>
</evidence>
<dbReference type="InterPro" id="IPR050565">
    <property type="entry name" value="LYPA1-2/EST-like"/>
</dbReference>
<evidence type="ECO:0000259" key="2">
    <source>
        <dbReference type="Pfam" id="PF02230"/>
    </source>
</evidence>
<comment type="similarity">
    <text evidence="1">Belongs to the AB hydrolase superfamily. AB hydrolase 2 family.</text>
</comment>
<dbReference type="SMR" id="A0A194W4P3"/>
<dbReference type="GO" id="GO:0008474">
    <property type="term" value="F:palmitoyl-(protein) hydrolase activity"/>
    <property type="evidence" value="ECO:0007669"/>
    <property type="project" value="TreeGrafter"/>
</dbReference>
<dbReference type="OrthoDB" id="437457at2759"/>
<dbReference type="InterPro" id="IPR003140">
    <property type="entry name" value="PLipase/COase/thioEstase"/>
</dbReference>
<dbReference type="AlphaFoldDB" id="A0A194W4P3"/>
<gene>
    <name evidence="3" type="ORF">VM1G_07010</name>
</gene>
<name>A0A194W4P3_CYTMA</name>
<protein>
    <recommendedName>
        <fullName evidence="2">Phospholipase/carboxylesterase/thioesterase domain-containing protein</fullName>
    </recommendedName>
</protein>
<dbReference type="PANTHER" id="PTHR10655:SF67">
    <property type="entry name" value="PHOSPHOLIPASE_CARBOXYLESTERASE SUPERFAMILY (AFU_ORTHOLOGUE AFUA_5G09340)"/>
    <property type="match status" value="1"/>
</dbReference>
<evidence type="ECO:0000313" key="4">
    <source>
        <dbReference type="Proteomes" id="UP000078559"/>
    </source>
</evidence>
<dbReference type="InterPro" id="IPR029058">
    <property type="entry name" value="AB_hydrolase_fold"/>
</dbReference>
<feature type="domain" description="Phospholipase/carboxylesterase/thioesterase" evidence="2">
    <location>
        <begin position="29"/>
        <end position="246"/>
    </location>
</feature>
<dbReference type="GO" id="GO:0005737">
    <property type="term" value="C:cytoplasm"/>
    <property type="evidence" value="ECO:0007669"/>
    <property type="project" value="TreeGrafter"/>
</dbReference>
<proteinExistence type="inferred from homology"/>
<reference evidence="3" key="1">
    <citation type="submission" date="2014-12" db="EMBL/GenBank/DDBJ databases">
        <title>Genome Sequence of Valsa Canker Pathogens Uncovers a Specific Adaption of Colonization on Woody Bark.</title>
        <authorList>
            <person name="Yin Z."/>
            <person name="Liu H."/>
            <person name="Gao X."/>
            <person name="Li Z."/>
            <person name="Song N."/>
            <person name="Ke X."/>
            <person name="Dai Q."/>
            <person name="Wu Y."/>
            <person name="Sun Y."/>
            <person name="Xu J.-R."/>
            <person name="Kang Z.K."/>
            <person name="Wang L."/>
            <person name="Huang L."/>
        </authorList>
    </citation>
    <scope>NUCLEOTIDE SEQUENCE [LARGE SCALE GENOMIC DNA]</scope>
    <source>
        <strain evidence="3">03-8</strain>
    </source>
</reference>
<dbReference type="GO" id="GO:0052689">
    <property type="term" value="F:carboxylic ester hydrolase activity"/>
    <property type="evidence" value="ECO:0007669"/>
    <property type="project" value="TreeGrafter"/>
</dbReference>
<keyword evidence="4" id="KW-1185">Reference proteome</keyword>
<evidence type="ECO:0000256" key="1">
    <source>
        <dbReference type="ARBA" id="ARBA00006499"/>
    </source>
</evidence>
<dbReference type="PANTHER" id="PTHR10655">
    <property type="entry name" value="LYSOPHOSPHOLIPASE-RELATED"/>
    <property type="match status" value="1"/>
</dbReference>
<dbReference type="EMBL" id="CM003104">
    <property type="protein sequence ID" value="KUI71020.1"/>
    <property type="molecule type" value="Genomic_DNA"/>
</dbReference>